<dbReference type="CDD" id="cd00067">
    <property type="entry name" value="GAL4"/>
    <property type="match status" value="1"/>
</dbReference>
<organism evidence="5 6">
    <name type="scientific">Akanthomyces lecanii RCEF 1005</name>
    <dbReference type="NCBI Taxonomy" id="1081108"/>
    <lineage>
        <taxon>Eukaryota</taxon>
        <taxon>Fungi</taxon>
        <taxon>Dikarya</taxon>
        <taxon>Ascomycota</taxon>
        <taxon>Pezizomycotina</taxon>
        <taxon>Sordariomycetes</taxon>
        <taxon>Hypocreomycetidae</taxon>
        <taxon>Hypocreales</taxon>
        <taxon>Cordycipitaceae</taxon>
        <taxon>Akanthomyces</taxon>
        <taxon>Cordyceps confragosa</taxon>
    </lineage>
</organism>
<proteinExistence type="predicted"/>
<dbReference type="GO" id="GO:0045944">
    <property type="term" value="P:positive regulation of transcription by RNA polymerase II"/>
    <property type="evidence" value="ECO:0007669"/>
    <property type="project" value="TreeGrafter"/>
</dbReference>
<dbReference type="GO" id="GO:0000976">
    <property type="term" value="F:transcription cis-regulatory region binding"/>
    <property type="evidence" value="ECO:0007669"/>
    <property type="project" value="TreeGrafter"/>
</dbReference>
<dbReference type="PROSITE" id="PS50048">
    <property type="entry name" value="ZN2_CY6_FUNGAL_2"/>
    <property type="match status" value="1"/>
</dbReference>
<dbReference type="GO" id="GO:0008270">
    <property type="term" value="F:zinc ion binding"/>
    <property type="evidence" value="ECO:0007669"/>
    <property type="project" value="InterPro"/>
</dbReference>
<dbReference type="Proteomes" id="UP000076881">
    <property type="component" value="Unassembled WGS sequence"/>
</dbReference>
<dbReference type="Pfam" id="PF00172">
    <property type="entry name" value="Zn_clus"/>
    <property type="match status" value="1"/>
</dbReference>
<dbReference type="AlphaFoldDB" id="A0A162KEX1"/>
<name>A0A162KEX1_CORDF</name>
<dbReference type="Pfam" id="PF11951">
    <property type="entry name" value="Fungal_trans_2"/>
    <property type="match status" value="1"/>
</dbReference>
<evidence type="ECO:0000256" key="2">
    <source>
        <dbReference type="ARBA" id="ARBA00023242"/>
    </source>
</evidence>
<feature type="domain" description="Zn(2)-C6 fungal-type" evidence="4">
    <location>
        <begin position="92"/>
        <end position="122"/>
    </location>
</feature>
<feature type="compositionally biased region" description="Polar residues" evidence="3">
    <location>
        <begin position="192"/>
        <end position="210"/>
    </location>
</feature>
<evidence type="ECO:0000256" key="3">
    <source>
        <dbReference type="SAM" id="MobiDB-lite"/>
    </source>
</evidence>
<dbReference type="SUPFAM" id="SSF57701">
    <property type="entry name" value="Zn2/Cys6 DNA-binding domain"/>
    <property type="match status" value="1"/>
</dbReference>
<comment type="subcellular location">
    <subcellularLocation>
        <location evidence="1">Nucleus</location>
    </subcellularLocation>
</comment>
<comment type="caution">
    <text evidence="5">The sequence shown here is derived from an EMBL/GenBank/DDBJ whole genome shotgun (WGS) entry which is preliminary data.</text>
</comment>
<dbReference type="STRING" id="1081108.A0A162KEX1"/>
<dbReference type="PROSITE" id="PS00463">
    <property type="entry name" value="ZN2_CY6_FUNGAL_1"/>
    <property type="match status" value="1"/>
</dbReference>
<accession>A0A162KEX1</accession>
<evidence type="ECO:0000313" key="6">
    <source>
        <dbReference type="Proteomes" id="UP000076881"/>
    </source>
</evidence>
<dbReference type="GO" id="GO:0000981">
    <property type="term" value="F:DNA-binding transcription factor activity, RNA polymerase II-specific"/>
    <property type="evidence" value="ECO:0007669"/>
    <property type="project" value="InterPro"/>
</dbReference>
<gene>
    <name evidence="5" type="ORF">LEL_01067</name>
</gene>
<protein>
    <submittedName>
        <fullName evidence="5">Zn(2)-C6 fungal-type DNA-binding domain protein</fullName>
    </submittedName>
</protein>
<dbReference type="InterPro" id="IPR001138">
    <property type="entry name" value="Zn2Cys6_DnaBD"/>
</dbReference>
<feature type="compositionally biased region" description="Low complexity" evidence="3">
    <location>
        <begin position="137"/>
        <end position="152"/>
    </location>
</feature>
<dbReference type="GO" id="GO:0005634">
    <property type="term" value="C:nucleus"/>
    <property type="evidence" value="ECO:0007669"/>
    <property type="project" value="UniProtKB-SubCell"/>
</dbReference>
<dbReference type="SMART" id="SM00066">
    <property type="entry name" value="GAL4"/>
    <property type="match status" value="1"/>
</dbReference>
<evidence type="ECO:0000259" key="4">
    <source>
        <dbReference type="PROSITE" id="PS50048"/>
    </source>
</evidence>
<feature type="region of interest" description="Disordered" evidence="3">
    <location>
        <begin position="190"/>
        <end position="211"/>
    </location>
</feature>
<dbReference type="OrthoDB" id="5278208at2759"/>
<feature type="region of interest" description="Disordered" evidence="3">
    <location>
        <begin position="121"/>
        <end position="168"/>
    </location>
</feature>
<dbReference type="Gene3D" id="4.10.240.10">
    <property type="entry name" value="Zn(2)-C6 fungal-type DNA-binding domain"/>
    <property type="match status" value="1"/>
</dbReference>
<evidence type="ECO:0000256" key="1">
    <source>
        <dbReference type="ARBA" id="ARBA00004123"/>
    </source>
</evidence>
<dbReference type="InterPro" id="IPR036864">
    <property type="entry name" value="Zn2-C6_fun-type_DNA-bd_sf"/>
</dbReference>
<dbReference type="PANTHER" id="PTHR37534:SF10">
    <property type="entry name" value="ZN(II)2CYS6 TRANSCRIPTION FACTOR (EUROFUNG)"/>
    <property type="match status" value="1"/>
</dbReference>
<evidence type="ECO:0000313" key="5">
    <source>
        <dbReference type="EMBL" id="OAA81522.1"/>
    </source>
</evidence>
<dbReference type="PANTHER" id="PTHR37534">
    <property type="entry name" value="TRANSCRIPTIONAL ACTIVATOR PROTEIN UGA3"/>
    <property type="match status" value="1"/>
</dbReference>
<dbReference type="InterPro" id="IPR021858">
    <property type="entry name" value="Fun_TF"/>
</dbReference>
<keyword evidence="2" id="KW-0539">Nucleus</keyword>
<keyword evidence="5" id="KW-0238">DNA-binding</keyword>
<dbReference type="EMBL" id="AZHF01000001">
    <property type="protein sequence ID" value="OAA81522.1"/>
    <property type="molecule type" value="Genomic_DNA"/>
</dbReference>
<sequence length="682" mass="77750">MAGNYPQFLSSMMAGAEAHASMSPEELNYPFLPGSHLPVNTVPVNYQNFGHFTGFPGPSFAFQPAAAKGRRKSASAAAADAEQVKHRRTRSGCFTCRGRRVKCDEARPICERCRKGGRDCVYPDPSASKGSSRQKESASTSASNQSPTSSNSDDVEHDETKHSVTLDTILDEDEDCASLKRPPKNKLVLQISDPSSHENNSLSPSPSTATSRDHFFPGNYQSDFHSVMMGDPNLSNLPDDYQMHLQYLYENVTCHHYSLTNDTDNFFVRGMIIEASRNQLLLNAVVAFAAYLRIIEQPDGKLRDFLLYYNRSITLLLECLAQEQTHNLPTLLSILQLATIEEYLGDWLNLMGHQRAALELFTKLFTPQTVMETRIGQICLTWYSRFDASIAFLRTVRSSFSRDWLTGAAAYYRDKINQEPNEIRWRAEERLIRLHIIRYDMSVLFSDTDGGISESDFSEEHEKITIQLMNWRDTWDSVLTAPNYTVRDYSWRPKPDPDDIIDPCEPGLLYTPPLLSSTIVSVEWHALIILHKSLAKTVPRERLMADLVRHSYTVCQLFEALEYWPSTPKGVLLGLGPFLVLVALFLPRDSRHRAWLWRKFALLETMGSIQTLPFRSKMARLFHDEDATRWWLRDNEGFSPMLQSIRNFADERHNAAANVQRDYVKVMGKLFDKLDFAADLEQ</sequence>
<reference evidence="5 6" key="1">
    <citation type="journal article" date="2016" name="Genome Biol. Evol.">
        <title>Divergent and convergent evolution of fungal pathogenicity.</title>
        <authorList>
            <person name="Shang Y."/>
            <person name="Xiao G."/>
            <person name="Zheng P."/>
            <person name="Cen K."/>
            <person name="Zhan S."/>
            <person name="Wang C."/>
        </authorList>
    </citation>
    <scope>NUCLEOTIDE SEQUENCE [LARGE SCALE GENOMIC DNA]</scope>
    <source>
        <strain evidence="5 6">RCEF 1005</strain>
    </source>
</reference>
<keyword evidence="6" id="KW-1185">Reference proteome</keyword>